<proteinExistence type="predicted"/>
<evidence type="ECO:0000313" key="3">
    <source>
        <dbReference type="Proteomes" id="UP000218334"/>
    </source>
</evidence>
<feature type="compositionally biased region" description="Basic and acidic residues" evidence="1">
    <location>
        <begin position="42"/>
        <end position="57"/>
    </location>
</feature>
<protein>
    <submittedName>
        <fullName evidence="2">Uncharacterized protein</fullName>
    </submittedName>
</protein>
<evidence type="ECO:0000256" key="1">
    <source>
        <dbReference type="SAM" id="MobiDB-lite"/>
    </source>
</evidence>
<name>A0A2H3ARK5_9AGAR</name>
<accession>A0A2H3ARK5</accession>
<gene>
    <name evidence="2" type="ORF">ARMSODRAFT_1027496</name>
</gene>
<feature type="region of interest" description="Disordered" evidence="1">
    <location>
        <begin position="1"/>
        <end position="57"/>
    </location>
</feature>
<sequence length="70" mass="7969">MSFDCVPPPNDRQPNSSSPLLPDLGCKEEKLTPLMVEDPDTELDRISEDSRSLQREARLQKYQVESVSIH</sequence>
<reference evidence="3" key="1">
    <citation type="journal article" date="2017" name="Nat. Ecol. Evol.">
        <title>Genome expansion and lineage-specific genetic innovations in the forest pathogenic fungi Armillaria.</title>
        <authorList>
            <person name="Sipos G."/>
            <person name="Prasanna A.N."/>
            <person name="Walter M.C."/>
            <person name="O'Connor E."/>
            <person name="Balint B."/>
            <person name="Krizsan K."/>
            <person name="Kiss B."/>
            <person name="Hess J."/>
            <person name="Varga T."/>
            <person name="Slot J."/>
            <person name="Riley R."/>
            <person name="Boka B."/>
            <person name="Rigling D."/>
            <person name="Barry K."/>
            <person name="Lee J."/>
            <person name="Mihaltcheva S."/>
            <person name="LaButti K."/>
            <person name="Lipzen A."/>
            <person name="Waldron R."/>
            <person name="Moloney N.M."/>
            <person name="Sperisen C."/>
            <person name="Kredics L."/>
            <person name="Vagvoelgyi C."/>
            <person name="Patrignani A."/>
            <person name="Fitzpatrick D."/>
            <person name="Nagy I."/>
            <person name="Doyle S."/>
            <person name="Anderson J.B."/>
            <person name="Grigoriev I.V."/>
            <person name="Gueldener U."/>
            <person name="Muensterkoetter M."/>
            <person name="Nagy L.G."/>
        </authorList>
    </citation>
    <scope>NUCLEOTIDE SEQUENCE [LARGE SCALE GENOMIC DNA]</scope>
    <source>
        <strain evidence="3">28-4</strain>
    </source>
</reference>
<evidence type="ECO:0000313" key="2">
    <source>
        <dbReference type="EMBL" id="PBK59374.1"/>
    </source>
</evidence>
<dbReference type="Proteomes" id="UP000218334">
    <property type="component" value="Unassembled WGS sequence"/>
</dbReference>
<feature type="compositionally biased region" description="Pro residues" evidence="1">
    <location>
        <begin position="1"/>
        <end position="11"/>
    </location>
</feature>
<organism evidence="2 3">
    <name type="scientific">Armillaria solidipes</name>
    <dbReference type="NCBI Taxonomy" id="1076256"/>
    <lineage>
        <taxon>Eukaryota</taxon>
        <taxon>Fungi</taxon>
        <taxon>Dikarya</taxon>
        <taxon>Basidiomycota</taxon>
        <taxon>Agaricomycotina</taxon>
        <taxon>Agaricomycetes</taxon>
        <taxon>Agaricomycetidae</taxon>
        <taxon>Agaricales</taxon>
        <taxon>Marasmiineae</taxon>
        <taxon>Physalacriaceae</taxon>
        <taxon>Armillaria</taxon>
    </lineage>
</organism>
<dbReference type="EMBL" id="KZ293506">
    <property type="protein sequence ID" value="PBK59374.1"/>
    <property type="molecule type" value="Genomic_DNA"/>
</dbReference>
<dbReference type="AlphaFoldDB" id="A0A2H3ARK5"/>
<keyword evidence="3" id="KW-1185">Reference proteome</keyword>